<name>A0A4R3UUE2_ROSSA</name>
<sequence>MLPTVPALSVSVLALAVSLGTLFYNRKKDGRARRQSIVDDFWLRKVVAPVSIEPFLKSTTTLCATLPDSKWAANAVQSFWTDQMEESGKLSVAFMAFNLIDQPLRASITGMLEEIDDVLAEYCGALQHSVTNQGTPPPPDRNQAIEAIQAVCMKVYSAVKTHQENVG</sequence>
<dbReference type="Proteomes" id="UP000295110">
    <property type="component" value="Unassembled WGS sequence"/>
</dbReference>
<organism evidence="2 3">
    <name type="scientific">Roseateles saccharophilus</name>
    <name type="common">Pseudomonas saccharophila</name>
    <dbReference type="NCBI Taxonomy" id="304"/>
    <lineage>
        <taxon>Bacteria</taxon>
        <taxon>Pseudomonadati</taxon>
        <taxon>Pseudomonadota</taxon>
        <taxon>Betaproteobacteria</taxon>
        <taxon>Burkholderiales</taxon>
        <taxon>Sphaerotilaceae</taxon>
        <taxon>Roseateles</taxon>
    </lineage>
</organism>
<dbReference type="RefSeq" id="WP_132572702.1">
    <property type="nucleotide sequence ID" value="NZ_CBCSGL010000012.1"/>
</dbReference>
<keyword evidence="1" id="KW-1133">Transmembrane helix</keyword>
<accession>A0A4R3UUE2</accession>
<evidence type="ECO:0000256" key="1">
    <source>
        <dbReference type="SAM" id="Phobius"/>
    </source>
</evidence>
<keyword evidence="3" id="KW-1185">Reference proteome</keyword>
<protein>
    <submittedName>
        <fullName evidence="2">Uncharacterized protein</fullName>
    </submittedName>
</protein>
<feature type="transmembrane region" description="Helical" evidence="1">
    <location>
        <begin position="6"/>
        <end position="24"/>
    </location>
</feature>
<dbReference type="AlphaFoldDB" id="A0A4R3UUE2"/>
<keyword evidence="1" id="KW-0812">Transmembrane</keyword>
<proteinExistence type="predicted"/>
<evidence type="ECO:0000313" key="2">
    <source>
        <dbReference type="EMBL" id="TCU94581.1"/>
    </source>
</evidence>
<evidence type="ECO:0000313" key="3">
    <source>
        <dbReference type="Proteomes" id="UP000295110"/>
    </source>
</evidence>
<keyword evidence="1" id="KW-0472">Membrane</keyword>
<gene>
    <name evidence="2" type="ORF">EV671_10163</name>
</gene>
<dbReference type="OrthoDB" id="9155251at2"/>
<comment type="caution">
    <text evidence="2">The sequence shown here is derived from an EMBL/GenBank/DDBJ whole genome shotgun (WGS) entry which is preliminary data.</text>
</comment>
<reference evidence="2 3" key="1">
    <citation type="submission" date="2019-03" db="EMBL/GenBank/DDBJ databases">
        <title>Genomic Encyclopedia of Type Strains, Phase IV (KMG-IV): sequencing the most valuable type-strain genomes for metagenomic binning, comparative biology and taxonomic classification.</title>
        <authorList>
            <person name="Goeker M."/>
        </authorList>
    </citation>
    <scope>NUCLEOTIDE SEQUENCE [LARGE SCALE GENOMIC DNA]</scope>
    <source>
        <strain evidence="2 3">DSM 654</strain>
    </source>
</reference>
<dbReference type="EMBL" id="SMBU01000016">
    <property type="protein sequence ID" value="TCU94581.1"/>
    <property type="molecule type" value="Genomic_DNA"/>
</dbReference>